<keyword evidence="2" id="KW-1185">Reference proteome</keyword>
<dbReference type="AlphaFoldDB" id="A0A5B7IXN5"/>
<organism evidence="1 2">
    <name type="scientific">Portunus trituberculatus</name>
    <name type="common">Swimming crab</name>
    <name type="synonym">Neptunus trituberculatus</name>
    <dbReference type="NCBI Taxonomy" id="210409"/>
    <lineage>
        <taxon>Eukaryota</taxon>
        <taxon>Metazoa</taxon>
        <taxon>Ecdysozoa</taxon>
        <taxon>Arthropoda</taxon>
        <taxon>Crustacea</taxon>
        <taxon>Multicrustacea</taxon>
        <taxon>Malacostraca</taxon>
        <taxon>Eumalacostraca</taxon>
        <taxon>Eucarida</taxon>
        <taxon>Decapoda</taxon>
        <taxon>Pleocyemata</taxon>
        <taxon>Brachyura</taxon>
        <taxon>Eubrachyura</taxon>
        <taxon>Portunoidea</taxon>
        <taxon>Portunidae</taxon>
        <taxon>Portuninae</taxon>
        <taxon>Portunus</taxon>
    </lineage>
</organism>
<gene>
    <name evidence="1" type="ORF">E2C01_083621</name>
</gene>
<proteinExistence type="predicted"/>
<evidence type="ECO:0000313" key="2">
    <source>
        <dbReference type="Proteomes" id="UP000324222"/>
    </source>
</evidence>
<name>A0A5B7IXN5_PORTR</name>
<reference evidence="1 2" key="1">
    <citation type="submission" date="2019-05" db="EMBL/GenBank/DDBJ databases">
        <title>Another draft genome of Portunus trituberculatus and its Hox gene families provides insights of decapod evolution.</title>
        <authorList>
            <person name="Jeong J.-H."/>
            <person name="Song I."/>
            <person name="Kim S."/>
            <person name="Choi T."/>
            <person name="Kim D."/>
            <person name="Ryu S."/>
            <person name="Kim W."/>
        </authorList>
    </citation>
    <scope>NUCLEOTIDE SEQUENCE [LARGE SCALE GENOMIC DNA]</scope>
    <source>
        <tissue evidence="1">Muscle</tissue>
    </source>
</reference>
<dbReference type="Proteomes" id="UP000324222">
    <property type="component" value="Unassembled WGS sequence"/>
</dbReference>
<comment type="caution">
    <text evidence="1">The sequence shown here is derived from an EMBL/GenBank/DDBJ whole genome shotgun (WGS) entry which is preliminary data.</text>
</comment>
<evidence type="ECO:0000313" key="1">
    <source>
        <dbReference type="EMBL" id="MPC88702.1"/>
    </source>
</evidence>
<protein>
    <submittedName>
        <fullName evidence="1">Uncharacterized protein</fullName>
    </submittedName>
</protein>
<dbReference type="EMBL" id="VSRR010078666">
    <property type="protein sequence ID" value="MPC88702.1"/>
    <property type="molecule type" value="Genomic_DNA"/>
</dbReference>
<sequence length="70" mass="7838">MKSFPTHYQQNGVNSPWWAKVRENVPQPPLLAHTQVGDPPAPLNLAGRRGVRGVPLAKGEGRRWRGGRCW</sequence>
<accession>A0A5B7IXN5</accession>